<organism evidence="8 9">
    <name type="scientific">Botrimarina mediterranea</name>
    <dbReference type="NCBI Taxonomy" id="2528022"/>
    <lineage>
        <taxon>Bacteria</taxon>
        <taxon>Pseudomonadati</taxon>
        <taxon>Planctomycetota</taxon>
        <taxon>Planctomycetia</taxon>
        <taxon>Pirellulales</taxon>
        <taxon>Lacipirellulaceae</taxon>
        <taxon>Botrimarina</taxon>
    </lineage>
</organism>
<keyword evidence="6" id="KW-0472">Membrane</keyword>
<evidence type="ECO:0000313" key="9">
    <source>
        <dbReference type="Proteomes" id="UP000316426"/>
    </source>
</evidence>
<evidence type="ECO:0000313" key="8">
    <source>
        <dbReference type="EMBL" id="QDV75435.1"/>
    </source>
</evidence>
<keyword evidence="3" id="KW-0378">Hydrolase</keyword>
<dbReference type="PANTHER" id="PTHR10201:SF323">
    <property type="entry name" value="MATRIX METALLOPROTEINASE-21"/>
    <property type="match status" value="1"/>
</dbReference>
<protein>
    <submittedName>
        <fullName evidence="8">Matrixin</fullName>
    </submittedName>
</protein>
<evidence type="ECO:0000256" key="2">
    <source>
        <dbReference type="ARBA" id="ARBA00022723"/>
    </source>
</evidence>
<dbReference type="InterPro" id="IPR001818">
    <property type="entry name" value="Pept_M10_metallopeptidase"/>
</dbReference>
<dbReference type="PANTHER" id="PTHR10201">
    <property type="entry name" value="MATRIX METALLOPROTEINASE"/>
    <property type="match status" value="1"/>
</dbReference>
<dbReference type="GO" id="GO:0006508">
    <property type="term" value="P:proteolysis"/>
    <property type="evidence" value="ECO:0007669"/>
    <property type="project" value="UniProtKB-KW"/>
</dbReference>
<keyword evidence="1" id="KW-0645">Protease</keyword>
<keyword evidence="2" id="KW-0479">Metal-binding</keyword>
<dbReference type="SUPFAM" id="SSF55486">
    <property type="entry name" value="Metalloproteases ('zincins'), catalytic domain"/>
    <property type="match status" value="1"/>
</dbReference>
<reference evidence="8 9" key="1">
    <citation type="submission" date="2019-02" db="EMBL/GenBank/DDBJ databases">
        <title>Deep-cultivation of Planctomycetes and their phenomic and genomic characterization uncovers novel biology.</title>
        <authorList>
            <person name="Wiegand S."/>
            <person name="Jogler M."/>
            <person name="Boedeker C."/>
            <person name="Pinto D."/>
            <person name="Vollmers J."/>
            <person name="Rivas-Marin E."/>
            <person name="Kohn T."/>
            <person name="Peeters S.H."/>
            <person name="Heuer A."/>
            <person name="Rast P."/>
            <person name="Oberbeckmann S."/>
            <person name="Bunk B."/>
            <person name="Jeske O."/>
            <person name="Meyerdierks A."/>
            <person name="Storesund J.E."/>
            <person name="Kallscheuer N."/>
            <person name="Luecker S."/>
            <person name="Lage O.M."/>
            <person name="Pohl T."/>
            <person name="Merkel B.J."/>
            <person name="Hornburger P."/>
            <person name="Mueller R.-W."/>
            <person name="Bruemmer F."/>
            <person name="Labrenz M."/>
            <person name="Spormann A.M."/>
            <person name="Op den Camp H."/>
            <person name="Overmann J."/>
            <person name="Amann R."/>
            <person name="Jetten M.S.M."/>
            <person name="Mascher T."/>
            <person name="Medema M.H."/>
            <person name="Devos D.P."/>
            <person name="Kaster A.-K."/>
            <person name="Ovreas L."/>
            <person name="Rohde M."/>
            <person name="Galperin M.Y."/>
            <person name="Jogler C."/>
        </authorList>
    </citation>
    <scope>NUCLEOTIDE SEQUENCE [LARGE SCALE GENOMIC DNA]</scope>
    <source>
        <strain evidence="8 9">Spa11</strain>
    </source>
</reference>
<keyword evidence="6" id="KW-1133">Transmembrane helix</keyword>
<dbReference type="InterPro" id="IPR024079">
    <property type="entry name" value="MetalloPept_cat_dom_sf"/>
</dbReference>
<evidence type="ECO:0000256" key="4">
    <source>
        <dbReference type="ARBA" id="ARBA00022833"/>
    </source>
</evidence>
<dbReference type="GO" id="GO:0008270">
    <property type="term" value="F:zinc ion binding"/>
    <property type="evidence" value="ECO:0007669"/>
    <property type="project" value="InterPro"/>
</dbReference>
<dbReference type="RefSeq" id="WP_197529490.1">
    <property type="nucleotide sequence ID" value="NZ_CP036349.1"/>
</dbReference>
<keyword evidence="5" id="KW-0482">Metalloprotease</keyword>
<dbReference type="PROSITE" id="PS51257">
    <property type="entry name" value="PROKAR_LIPOPROTEIN"/>
    <property type="match status" value="1"/>
</dbReference>
<gene>
    <name evidence="8" type="ORF">Spa11_36520</name>
</gene>
<evidence type="ECO:0000256" key="1">
    <source>
        <dbReference type="ARBA" id="ARBA00022670"/>
    </source>
</evidence>
<evidence type="ECO:0000256" key="6">
    <source>
        <dbReference type="SAM" id="Phobius"/>
    </source>
</evidence>
<dbReference type="GO" id="GO:0004222">
    <property type="term" value="F:metalloendopeptidase activity"/>
    <property type="evidence" value="ECO:0007669"/>
    <property type="project" value="InterPro"/>
</dbReference>
<name>A0A518KCC7_9BACT</name>
<dbReference type="AlphaFoldDB" id="A0A518KCC7"/>
<dbReference type="KEGG" id="bmei:Spa11_36520"/>
<sequence length="468" mass="49733">MPTSRRPLPSAQGALSVGIFAVIVLYAAVVSGACGCYSCMSGLACAFRSEPYVGDATDSLGSSLDEEEVPYGEFRITNRWSSTSYNPSTSSRGTPITLSWGIVADGTPIPGDGGDSSSLISMLNGQYGAGPGGIENAPWFRLFEDAFNRWSEVAGITYVYEPNDGGAAIDGTTTPAGQRGVYADARIGGHSIDGSTGGNTLAYNYYPNHADMVIDTDNFSFYGNRANDSRAMRNTLMHEAGHGLGLNHVDSNNSGQLMEPFIQSEFDGPQIDDIRAAHRNYGDALEKNGGNDTQPRATPIGVINAGDRWSLGIHGGAQVVSRDMTDFISIDGLNDRDFYSFSVSSPVDAQIVITQLGRTYNEGPQDGDQSPLVTSQLNPLDLSLYSSSATQGIALLADADPRTLTRKSIVSVNLVPGLDYSLFVRGTVDDIQLYRLDMLFTALAVPEPATLAMLLIGFAAVAPRRSAA</sequence>
<feature type="transmembrane region" description="Helical" evidence="6">
    <location>
        <begin position="438"/>
        <end position="462"/>
    </location>
</feature>
<keyword evidence="6" id="KW-0812">Transmembrane</keyword>
<dbReference type="GO" id="GO:0031012">
    <property type="term" value="C:extracellular matrix"/>
    <property type="evidence" value="ECO:0007669"/>
    <property type="project" value="InterPro"/>
</dbReference>
<evidence type="ECO:0000259" key="7">
    <source>
        <dbReference type="Pfam" id="PF00413"/>
    </source>
</evidence>
<proteinExistence type="predicted"/>
<dbReference type="Proteomes" id="UP000316426">
    <property type="component" value="Chromosome"/>
</dbReference>
<dbReference type="Gene3D" id="3.40.390.10">
    <property type="entry name" value="Collagenase (Catalytic Domain)"/>
    <property type="match status" value="1"/>
</dbReference>
<dbReference type="EMBL" id="CP036349">
    <property type="protein sequence ID" value="QDV75435.1"/>
    <property type="molecule type" value="Genomic_DNA"/>
</dbReference>
<keyword evidence="4" id="KW-0862">Zinc</keyword>
<dbReference type="Pfam" id="PF00413">
    <property type="entry name" value="Peptidase_M10"/>
    <property type="match status" value="1"/>
</dbReference>
<evidence type="ECO:0000256" key="3">
    <source>
        <dbReference type="ARBA" id="ARBA00022801"/>
    </source>
</evidence>
<feature type="domain" description="Peptidase M10 metallopeptidase" evidence="7">
    <location>
        <begin position="141"/>
        <end position="282"/>
    </location>
</feature>
<evidence type="ECO:0000256" key="5">
    <source>
        <dbReference type="ARBA" id="ARBA00023049"/>
    </source>
</evidence>
<keyword evidence="9" id="KW-1185">Reference proteome</keyword>
<accession>A0A518KCC7</accession>